<evidence type="ECO:0000256" key="11">
    <source>
        <dbReference type="PROSITE-ProRule" id="PRU01360"/>
    </source>
</evidence>
<evidence type="ECO:0000256" key="13">
    <source>
        <dbReference type="SAM" id="SignalP"/>
    </source>
</evidence>
<comment type="similarity">
    <text evidence="11 12">Belongs to the TonB-dependent receptor family.</text>
</comment>
<name>U2YMW4_9SPHN</name>
<keyword evidence="10 11" id="KW-0998">Cell outer membrane</keyword>
<keyword evidence="8 12" id="KW-0798">TonB box</keyword>
<dbReference type="PANTHER" id="PTHR32552:SF81">
    <property type="entry name" value="TONB-DEPENDENT OUTER MEMBRANE RECEPTOR"/>
    <property type="match status" value="1"/>
</dbReference>
<evidence type="ECO:0000256" key="2">
    <source>
        <dbReference type="ARBA" id="ARBA00022448"/>
    </source>
</evidence>
<keyword evidence="16" id="KW-0675">Receptor</keyword>
<dbReference type="CDD" id="cd01347">
    <property type="entry name" value="ligand_gated_channel"/>
    <property type="match status" value="1"/>
</dbReference>
<evidence type="ECO:0000256" key="12">
    <source>
        <dbReference type="RuleBase" id="RU003357"/>
    </source>
</evidence>
<dbReference type="eggNOG" id="COG4771">
    <property type="taxonomic scope" value="Bacteria"/>
</dbReference>
<evidence type="ECO:0000256" key="1">
    <source>
        <dbReference type="ARBA" id="ARBA00004571"/>
    </source>
</evidence>
<proteinExistence type="inferred from homology"/>
<dbReference type="PROSITE" id="PS52016">
    <property type="entry name" value="TONB_DEPENDENT_REC_3"/>
    <property type="match status" value="1"/>
</dbReference>
<reference evidence="16 17" key="1">
    <citation type="submission" date="2013-09" db="EMBL/GenBank/DDBJ databases">
        <title>Whole genome shotgun sequence of Novosphingobium tardaugens NBRC 16725.</title>
        <authorList>
            <person name="Isaki S."/>
            <person name="Hosoyama A."/>
            <person name="Tsuchikane K."/>
            <person name="Katsumata H."/>
            <person name="Ando Y."/>
            <person name="Yamazaki S."/>
            <person name="Fujita N."/>
        </authorList>
    </citation>
    <scope>NUCLEOTIDE SEQUENCE [LARGE SCALE GENOMIC DNA]</scope>
    <source>
        <strain evidence="16 17">NBRC 16725</strain>
    </source>
</reference>
<evidence type="ECO:0000256" key="4">
    <source>
        <dbReference type="ARBA" id="ARBA00022496"/>
    </source>
</evidence>
<keyword evidence="6" id="KW-0408">Iron</keyword>
<evidence type="ECO:0000256" key="6">
    <source>
        <dbReference type="ARBA" id="ARBA00023004"/>
    </source>
</evidence>
<dbReference type="OrthoDB" id="9760333at2"/>
<keyword evidence="3 11" id="KW-1134">Transmembrane beta strand</keyword>
<keyword evidence="17" id="KW-1185">Reference proteome</keyword>
<evidence type="ECO:0000256" key="3">
    <source>
        <dbReference type="ARBA" id="ARBA00022452"/>
    </source>
</evidence>
<keyword evidence="2 11" id="KW-0813">Transport</keyword>
<dbReference type="Pfam" id="PF07715">
    <property type="entry name" value="Plug"/>
    <property type="match status" value="1"/>
</dbReference>
<keyword evidence="13" id="KW-0732">Signal</keyword>
<evidence type="ECO:0000256" key="5">
    <source>
        <dbReference type="ARBA" id="ARBA00022692"/>
    </source>
</evidence>
<feature type="domain" description="TonB-dependent receptor-like beta-barrel" evidence="14">
    <location>
        <begin position="314"/>
        <end position="776"/>
    </location>
</feature>
<evidence type="ECO:0000313" key="16">
    <source>
        <dbReference type="EMBL" id="GAD50130.1"/>
    </source>
</evidence>
<dbReference type="InterPro" id="IPR000531">
    <property type="entry name" value="Beta-barrel_TonB"/>
</dbReference>
<dbReference type="PANTHER" id="PTHR32552">
    <property type="entry name" value="FERRICHROME IRON RECEPTOR-RELATED"/>
    <property type="match status" value="1"/>
</dbReference>
<dbReference type="KEGG" id="ntd:EGO55_06115"/>
<dbReference type="RefSeq" id="WP_021690948.1">
    <property type="nucleotide sequence ID" value="NZ_BASZ01000007.1"/>
</dbReference>
<dbReference type="Proteomes" id="UP000016568">
    <property type="component" value="Unassembled WGS sequence"/>
</dbReference>
<gene>
    <name evidence="16" type="ORF">NT2_07_01300</name>
</gene>
<dbReference type="InterPro" id="IPR039426">
    <property type="entry name" value="TonB-dep_rcpt-like"/>
</dbReference>
<sequence length="826" mass="89648">MFTRQLYGSTCVVALIAGLASVPAFAQGTDAPAAKPQNVTPQTNTGLAEIVVTATRRDTDLQSTPVSVSAVDASLIAQAAPRDLGDIAAFVPNFSAATIANFNAASFAMRGVGQTSIIVYFEPPVAVLVDDFVVPSVQTQLLDTFDIAQVEVLRGPQGTLFGKNTTGGVVTVRTKRPVLNYLGFDARAEVGDFGQKKVQAALNVPIGDIAALRVVGGYEKSDGYYKNGACYGPVTGFVANKFEGAKGCLDGSRLGGKDVWQARAKLLIEPSSNFSALLQYEWIRDRSDVVPSVNENYLYTGTGAFVTDLLGLTDPGAKGTDPLKRAAYTGREDGLMYMNKGQRISVDGFYANLQYDTGIGTISSVTGYRFQRSRIPNSYAGATAVGNDGQLLSFFDASRDDNRKTWQQELRFASDLEGPFNFVAGGFYQRDKIDFCVAQLLGFLDLTSGPLPFGEWNNTPYMLCNAQRSKSRAVFFEGTLKLGEKLTLSAGGRYTWDNKTWLGRQQTFIPALGGGFDPSISIDHALDASVYKYPANVITLTDKWRQPTYRASISYQANDDLYLFGTYSHGYKGGGFNDQIGGFAAFGDDLNAFREAARATSPEKADSFEIGFKSEFLDNRVRLNATAFYVKYSDLQKQLNVPIEVNGQPNQVTLFVNAASADVKGLEIEASATPVEGLTLRGVLGYQDGKYKKYTAANAGYDLASAPLDRAPKWQWTADAVYSLPVSDNLKLTFNGNVAYTGRNLNTQAIDDPLGNTFLNARTLVNGSITLAETENKYYVRLVGKNLTDKRYRVGIQNVAGLWLNSQYGPPRYFGLEVGVSFGSEK</sequence>
<evidence type="ECO:0000256" key="9">
    <source>
        <dbReference type="ARBA" id="ARBA00023136"/>
    </source>
</evidence>
<evidence type="ECO:0000313" key="17">
    <source>
        <dbReference type="Proteomes" id="UP000016568"/>
    </source>
</evidence>
<organism evidence="16 17">
    <name type="scientific">Caenibius tardaugens NBRC 16725</name>
    <dbReference type="NCBI Taxonomy" id="1219035"/>
    <lineage>
        <taxon>Bacteria</taxon>
        <taxon>Pseudomonadati</taxon>
        <taxon>Pseudomonadota</taxon>
        <taxon>Alphaproteobacteria</taxon>
        <taxon>Sphingomonadales</taxon>
        <taxon>Erythrobacteraceae</taxon>
        <taxon>Caenibius</taxon>
    </lineage>
</organism>
<keyword evidence="9 11" id="KW-0472">Membrane</keyword>
<comment type="subcellular location">
    <subcellularLocation>
        <location evidence="1 11">Cell outer membrane</location>
        <topology evidence="1 11">Multi-pass membrane protein</topology>
    </subcellularLocation>
</comment>
<dbReference type="InterPro" id="IPR036942">
    <property type="entry name" value="Beta-barrel_TonB_sf"/>
</dbReference>
<keyword evidence="5 11" id="KW-0812">Transmembrane</keyword>
<keyword evidence="7" id="KW-0406">Ion transport</keyword>
<evidence type="ECO:0000259" key="14">
    <source>
        <dbReference type="Pfam" id="PF00593"/>
    </source>
</evidence>
<keyword evidence="4" id="KW-0410">Iron transport</keyword>
<feature type="signal peptide" evidence="13">
    <location>
        <begin position="1"/>
        <end position="26"/>
    </location>
</feature>
<accession>U2YMW4</accession>
<evidence type="ECO:0000256" key="8">
    <source>
        <dbReference type="ARBA" id="ARBA00023077"/>
    </source>
</evidence>
<evidence type="ECO:0000256" key="10">
    <source>
        <dbReference type="ARBA" id="ARBA00023237"/>
    </source>
</evidence>
<dbReference type="Pfam" id="PF00593">
    <property type="entry name" value="TonB_dep_Rec_b-barrel"/>
    <property type="match status" value="1"/>
</dbReference>
<evidence type="ECO:0000259" key="15">
    <source>
        <dbReference type="Pfam" id="PF07715"/>
    </source>
</evidence>
<evidence type="ECO:0000256" key="7">
    <source>
        <dbReference type="ARBA" id="ARBA00023065"/>
    </source>
</evidence>
<protein>
    <submittedName>
        <fullName evidence="16">Putative TonB-dependent receptor</fullName>
    </submittedName>
</protein>
<comment type="caution">
    <text evidence="16">The sequence shown here is derived from an EMBL/GenBank/DDBJ whole genome shotgun (WGS) entry which is preliminary data.</text>
</comment>
<dbReference type="SUPFAM" id="SSF56935">
    <property type="entry name" value="Porins"/>
    <property type="match status" value="1"/>
</dbReference>
<dbReference type="EMBL" id="BASZ01000007">
    <property type="protein sequence ID" value="GAD50130.1"/>
    <property type="molecule type" value="Genomic_DNA"/>
</dbReference>
<dbReference type="AlphaFoldDB" id="U2YMW4"/>
<feature type="chain" id="PRO_5030177767" evidence="13">
    <location>
        <begin position="27"/>
        <end position="826"/>
    </location>
</feature>
<feature type="domain" description="TonB-dependent receptor plug" evidence="15">
    <location>
        <begin position="61"/>
        <end position="169"/>
    </location>
</feature>
<dbReference type="GO" id="GO:0009279">
    <property type="term" value="C:cell outer membrane"/>
    <property type="evidence" value="ECO:0007669"/>
    <property type="project" value="UniProtKB-SubCell"/>
</dbReference>
<dbReference type="GO" id="GO:0006826">
    <property type="term" value="P:iron ion transport"/>
    <property type="evidence" value="ECO:0007669"/>
    <property type="project" value="UniProtKB-KW"/>
</dbReference>
<dbReference type="Gene3D" id="2.40.170.20">
    <property type="entry name" value="TonB-dependent receptor, beta-barrel domain"/>
    <property type="match status" value="1"/>
</dbReference>
<dbReference type="InterPro" id="IPR012910">
    <property type="entry name" value="Plug_dom"/>
</dbReference>